<organism evidence="1 2">
    <name type="scientific">Pseudonocardia aurantiaca</name>
    <dbReference type="NCBI Taxonomy" id="75290"/>
    <lineage>
        <taxon>Bacteria</taxon>
        <taxon>Bacillati</taxon>
        <taxon>Actinomycetota</taxon>
        <taxon>Actinomycetes</taxon>
        <taxon>Pseudonocardiales</taxon>
        <taxon>Pseudonocardiaceae</taxon>
        <taxon>Pseudonocardia</taxon>
    </lineage>
</organism>
<keyword evidence="2" id="KW-1185">Reference proteome</keyword>
<dbReference type="Gene3D" id="3.40.50.300">
    <property type="entry name" value="P-loop containing nucleotide triphosphate hydrolases"/>
    <property type="match status" value="1"/>
</dbReference>
<accession>A0ABW4FTT1</accession>
<protein>
    <submittedName>
        <fullName evidence="1">AAA family ATPase</fullName>
    </submittedName>
</protein>
<dbReference type="SUPFAM" id="SSF52540">
    <property type="entry name" value="P-loop containing nucleoside triphosphate hydrolases"/>
    <property type="match status" value="1"/>
</dbReference>
<comment type="caution">
    <text evidence="1">The sequence shown here is derived from an EMBL/GenBank/DDBJ whole genome shotgun (WGS) entry which is preliminary data.</text>
</comment>
<evidence type="ECO:0000313" key="2">
    <source>
        <dbReference type="Proteomes" id="UP001597145"/>
    </source>
</evidence>
<dbReference type="Pfam" id="PF13671">
    <property type="entry name" value="AAA_33"/>
    <property type="match status" value="1"/>
</dbReference>
<sequence>MTTAPRIAVQWAGPAPPPMAVALSGRTLLLVAGMPGAGKSTLLAGLPCRDGVVVLDSDAQRETVRRVLGSRSLPYGWYRPLVHLLHRIALLLAAISAAPTVVVHLPATDARTRAVVAWLATVTGRTAHLLWVHVDPEDARRGQIERGRVIRAASFAGHARRAEASVAELRAGPPYGWASATVVERAAARGGLRIIDTATR</sequence>
<gene>
    <name evidence="1" type="ORF">ACFSCY_31675</name>
</gene>
<evidence type="ECO:0000313" key="1">
    <source>
        <dbReference type="EMBL" id="MFD1533988.1"/>
    </source>
</evidence>
<name>A0ABW4FTT1_9PSEU</name>
<dbReference type="InterPro" id="IPR027417">
    <property type="entry name" value="P-loop_NTPase"/>
</dbReference>
<dbReference type="EMBL" id="JBHUCP010000027">
    <property type="protein sequence ID" value="MFD1533988.1"/>
    <property type="molecule type" value="Genomic_DNA"/>
</dbReference>
<dbReference type="RefSeq" id="WP_343982951.1">
    <property type="nucleotide sequence ID" value="NZ_BAAAJG010000016.1"/>
</dbReference>
<dbReference type="Proteomes" id="UP001597145">
    <property type="component" value="Unassembled WGS sequence"/>
</dbReference>
<proteinExistence type="predicted"/>
<reference evidence="2" key="1">
    <citation type="journal article" date="2019" name="Int. J. Syst. Evol. Microbiol.">
        <title>The Global Catalogue of Microorganisms (GCM) 10K type strain sequencing project: providing services to taxonomists for standard genome sequencing and annotation.</title>
        <authorList>
            <consortium name="The Broad Institute Genomics Platform"/>
            <consortium name="The Broad Institute Genome Sequencing Center for Infectious Disease"/>
            <person name="Wu L."/>
            <person name="Ma J."/>
        </authorList>
    </citation>
    <scope>NUCLEOTIDE SEQUENCE [LARGE SCALE GENOMIC DNA]</scope>
    <source>
        <strain evidence="2">JCM 12165</strain>
    </source>
</reference>